<dbReference type="PRINTS" id="PR00421">
    <property type="entry name" value="THIOREDOXIN"/>
</dbReference>
<keyword evidence="3" id="KW-1015">Disulfide bond</keyword>
<dbReference type="PROSITE" id="PS51352">
    <property type="entry name" value="THIOREDOXIN_2"/>
    <property type="match status" value="1"/>
</dbReference>
<dbReference type="InterPro" id="IPR036249">
    <property type="entry name" value="Thioredoxin-like_sf"/>
</dbReference>
<name>A0A2Z3HSE1_9CAUL</name>
<dbReference type="InterPro" id="IPR017937">
    <property type="entry name" value="Thioredoxin_CS"/>
</dbReference>
<evidence type="ECO:0000313" key="6">
    <source>
        <dbReference type="EMBL" id="AWM77106.1"/>
    </source>
</evidence>
<dbReference type="PANTHER" id="PTHR45663:SF11">
    <property type="entry name" value="GEO12009P1"/>
    <property type="match status" value="1"/>
</dbReference>
<accession>A0A2Z3HSE1</accession>
<keyword evidence="1" id="KW-0813">Transport</keyword>
<organism evidence="6 7">
    <name type="scientific">Phenylobacterium parvum</name>
    <dbReference type="NCBI Taxonomy" id="2201350"/>
    <lineage>
        <taxon>Bacteria</taxon>
        <taxon>Pseudomonadati</taxon>
        <taxon>Pseudomonadota</taxon>
        <taxon>Alphaproteobacteria</taxon>
        <taxon>Caulobacterales</taxon>
        <taxon>Caulobacteraceae</taxon>
        <taxon>Phenylobacterium</taxon>
    </lineage>
</organism>
<dbReference type="EMBL" id="CP029479">
    <property type="protein sequence ID" value="AWM77106.1"/>
    <property type="molecule type" value="Genomic_DNA"/>
</dbReference>
<keyword evidence="2" id="KW-0249">Electron transport</keyword>
<feature type="domain" description="Thioredoxin" evidence="5">
    <location>
        <begin position="33"/>
        <end position="143"/>
    </location>
</feature>
<protein>
    <submittedName>
        <fullName evidence="6">Thiol reductase thioredoxin</fullName>
    </submittedName>
</protein>
<dbReference type="Pfam" id="PF00085">
    <property type="entry name" value="Thioredoxin"/>
    <property type="match status" value="1"/>
</dbReference>
<evidence type="ECO:0000256" key="2">
    <source>
        <dbReference type="ARBA" id="ARBA00022982"/>
    </source>
</evidence>
<dbReference type="Proteomes" id="UP000247763">
    <property type="component" value="Chromosome"/>
</dbReference>
<dbReference type="CDD" id="cd02947">
    <property type="entry name" value="TRX_family"/>
    <property type="match status" value="1"/>
</dbReference>
<gene>
    <name evidence="6" type="ORF">HYN04_04635</name>
</gene>
<dbReference type="KEGG" id="phb:HYN04_04635"/>
<keyword evidence="4" id="KW-0676">Redox-active center</keyword>
<evidence type="ECO:0000256" key="1">
    <source>
        <dbReference type="ARBA" id="ARBA00022448"/>
    </source>
</evidence>
<dbReference type="InterPro" id="IPR013766">
    <property type="entry name" value="Thioredoxin_domain"/>
</dbReference>
<dbReference type="GO" id="GO:0015035">
    <property type="term" value="F:protein-disulfide reductase activity"/>
    <property type="evidence" value="ECO:0007669"/>
    <property type="project" value="TreeGrafter"/>
</dbReference>
<dbReference type="RefSeq" id="WP_110449675.1">
    <property type="nucleotide sequence ID" value="NZ_CP029479.1"/>
</dbReference>
<dbReference type="Gene3D" id="3.40.30.10">
    <property type="entry name" value="Glutaredoxin"/>
    <property type="match status" value="1"/>
</dbReference>
<evidence type="ECO:0000256" key="4">
    <source>
        <dbReference type="ARBA" id="ARBA00023284"/>
    </source>
</evidence>
<dbReference type="SUPFAM" id="SSF52833">
    <property type="entry name" value="Thioredoxin-like"/>
    <property type="match status" value="1"/>
</dbReference>
<dbReference type="AlphaFoldDB" id="A0A2Z3HSE1"/>
<reference evidence="7" key="1">
    <citation type="submission" date="2018-05" db="EMBL/GenBank/DDBJ databases">
        <title>Genome sequencing of Phenylobacterium sp. HYN0004.</title>
        <authorList>
            <person name="Yi H."/>
            <person name="Baek C."/>
        </authorList>
    </citation>
    <scope>NUCLEOTIDE SEQUENCE [LARGE SCALE GENOMIC DNA]</scope>
    <source>
        <strain evidence="7">HYN0004</strain>
    </source>
</reference>
<dbReference type="PROSITE" id="PS00194">
    <property type="entry name" value="THIOREDOXIN_1"/>
    <property type="match status" value="1"/>
</dbReference>
<evidence type="ECO:0000259" key="5">
    <source>
        <dbReference type="PROSITE" id="PS51352"/>
    </source>
</evidence>
<proteinExistence type="predicted"/>
<dbReference type="PANTHER" id="PTHR45663">
    <property type="entry name" value="GEO12009P1"/>
    <property type="match status" value="1"/>
</dbReference>
<dbReference type="Gene3D" id="2.30.30.380">
    <property type="entry name" value="Zn-finger domain of Sec23/24"/>
    <property type="match status" value="1"/>
</dbReference>
<dbReference type="OrthoDB" id="9790390at2"/>
<dbReference type="GO" id="GO:0005829">
    <property type="term" value="C:cytosol"/>
    <property type="evidence" value="ECO:0007669"/>
    <property type="project" value="TreeGrafter"/>
</dbReference>
<evidence type="ECO:0000313" key="7">
    <source>
        <dbReference type="Proteomes" id="UP000247763"/>
    </source>
</evidence>
<evidence type="ECO:0000256" key="3">
    <source>
        <dbReference type="ARBA" id="ARBA00023157"/>
    </source>
</evidence>
<dbReference type="GO" id="GO:0045454">
    <property type="term" value="P:cell redox homeostasis"/>
    <property type="evidence" value="ECO:0007669"/>
    <property type="project" value="TreeGrafter"/>
</dbReference>
<sequence>MRQIVCPACRAANRTPEGRDPRDARCGKCRAHLFTGQPVEVDGPGLDRHRNGNLGAAVLVDVWAPWCGPCRTMAPQFEAAAAQLEPGVRLLKLDAEAHPEAAATLRVSGIPALILWRDGREIARRAGASDAAGISRWVREALARAPATH</sequence>
<keyword evidence="7" id="KW-1185">Reference proteome</keyword>